<dbReference type="EC" id="2.1.1.-" evidence="3"/>
<dbReference type="GO" id="GO:0032259">
    <property type="term" value="P:methylation"/>
    <property type="evidence" value="ECO:0007669"/>
    <property type="project" value="UniProtKB-KW"/>
</dbReference>
<evidence type="ECO:0000313" key="4">
    <source>
        <dbReference type="Proteomes" id="UP001589795"/>
    </source>
</evidence>
<dbReference type="GO" id="GO:0008168">
    <property type="term" value="F:methyltransferase activity"/>
    <property type="evidence" value="ECO:0007669"/>
    <property type="project" value="UniProtKB-KW"/>
</dbReference>
<dbReference type="SUPFAM" id="SSF53335">
    <property type="entry name" value="S-adenosyl-L-methionine-dependent methyltransferases"/>
    <property type="match status" value="1"/>
</dbReference>
<evidence type="ECO:0000259" key="2">
    <source>
        <dbReference type="Pfam" id="PF08241"/>
    </source>
</evidence>
<dbReference type="InterPro" id="IPR029063">
    <property type="entry name" value="SAM-dependent_MTases_sf"/>
</dbReference>
<dbReference type="Proteomes" id="UP001589795">
    <property type="component" value="Unassembled WGS sequence"/>
</dbReference>
<evidence type="ECO:0000256" key="1">
    <source>
        <dbReference type="SAM" id="MobiDB-lite"/>
    </source>
</evidence>
<dbReference type="Pfam" id="PF08241">
    <property type="entry name" value="Methyltransf_11"/>
    <property type="match status" value="1"/>
</dbReference>
<keyword evidence="3" id="KW-0489">Methyltransferase</keyword>
<evidence type="ECO:0000313" key="3">
    <source>
        <dbReference type="EMBL" id="MFC0199451.1"/>
    </source>
</evidence>
<accession>A0ABV6CHI5</accession>
<protein>
    <submittedName>
        <fullName evidence="3">Class I SAM-dependent methyltransferase</fullName>
        <ecNumber evidence="3">2.1.1.-</ecNumber>
    </submittedName>
</protein>
<dbReference type="InterPro" id="IPR013216">
    <property type="entry name" value="Methyltransf_11"/>
</dbReference>
<proteinExistence type="predicted"/>
<dbReference type="Gene3D" id="3.40.50.150">
    <property type="entry name" value="Vaccinia Virus protein VP39"/>
    <property type="match status" value="1"/>
</dbReference>
<feature type="region of interest" description="Disordered" evidence="1">
    <location>
        <begin position="242"/>
        <end position="263"/>
    </location>
</feature>
<sequence>MHHDIDQLRRFYYQRALGRVVQRILRDRLTGRWSAQSCAGMTVAGFGFAAPMLRPYLPHARRVTALMPGPQGVMGWPAGLPNHSVLCDETAWPIETGSIDRLVMLHGLETSDHPRELLAEAWRCLGPGGRMMVMVPNRAGLWAATDRTPFGFGRSYTTTQITMQIRRTGFQPEWQGSAIYIPPSDRRFWLRSAQFWERTGARISRVLIAGVILVEMSKQSRAPIGPGIKIHVPSPLEILDGVARPRPVRSPQSTGRLGRLPPA</sequence>
<dbReference type="RefSeq" id="WP_265506177.1">
    <property type="nucleotide sequence ID" value="NZ_JAOTBE010000009.1"/>
</dbReference>
<keyword evidence="4" id="KW-1185">Reference proteome</keyword>
<dbReference type="EMBL" id="JBHLWQ010000042">
    <property type="protein sequence ID" value="MFC0199451.1"/>
    <property type="molecule type" value="Genomic_DNA"/>
</dbReference>
<gene>
    <name evidence="3" type="ORF">ACFFIZ_03750</name>
</gene>
<feature type="domain" description="Methyltransferase type 11" evidence="2">
    <location>
        <begin position="61"/>
        <end position="132"/>
    </location>
</feature>
<keyword evidence="3" id="KW-0808">Transferase</keyword>
<organism evidence="3 4">
    <name type="scientific">Paracoccus rhizosphaerae</name>
    <dbReference type="NCBI Taxonomy" id="1133347"/>
    <lineage>
        <taxon>Bacteria</taxon>
        <taxon>Pseudomonadati</taxon>
        <taxon>Pseudomonadota</taxon>
        <taxon>Alphaproteobacteria</taxon>
        <taxon>Rhodobacterales</taxon>
        <taxon>Paracoccaceae</taxon>
        <taxon>Paracoccus</taxon>
    </lineage>
</organism>
<comment type="caution">
    <text evidence="3">The sequence shown here is derived from an EMBL/GenBank/DDBJ whole genome shotgun (WGS) entry which is preliminary data.</text>
</comment>
<reference evidence="3 4" key="1">
    <citation type="submission" date="2024-09" db="EMBL/GenBank/DDBJ databases">
        <authorList>
            <person name="Sun Q."/>
            <person name="Mori K."/>
        </authorList>
    </citation>
    <scope>NUCLEOTIDE SEQUENCE [LARGE SCALE GENOMIC DNA]</scope>
    <source>
        <strain evidence="3 4">CCM 7904</strain>
    </source>
</reference>
<name>A0ABV6CHI5_9RHOB</name>